<keyword evidence="2 5" id="KW-0812">Transmembrane</keyword>
<gene>
    <name evidence="6" type="ORF">DLM78_23075</name>
</gene>
<name>A0A8B3CIQ9_9LEPT</name>
<dbReference type="PANTHER" id="PTHR10361">
    <property type="entry name" value="SODIUM-BILE ACID COTRANSPORTER"/>
    <property type="match status" value="1"/>
</dbReference>
<reference evidence="7" key="1">
    <citation type="submission" date="2018-05" db="EMBL/GenBank/DDBJ databases">
        <title>Leptospira yasudae sp. nov. and Leptospira stimsonii sp. nov., two pathogenic species of the genus Leptospira isolated from environmental sources.</title>
        <authorList>
            <person name="Casanovas-Massana A."/>
            <person name="Hamond C."/>
            <person name="Santos L.A."/>
            <person name="Hacker K.P."/>
            <person name="Balassiano I."/>
            <person name="Medeiros M.A."/>
            <person name="Reis M.G."/>
            <person name="Ko A.I."/>
            <person name="Wunder E.A."/>
        </authorList>
    </citation>
    <scope>NUCLEOTIDE SEQUENCE [LARGE SCALE GENOMIC DNA]</scope>
    <source>
        <strain evidence="7">AMB6-RJ</strain>
    </source>
</reference>
<dbReference type="Proteomes" id="UP000266669">
    <property type="component" value="Unassembled WGS sequence"/>
</dbReference>
<feature type="transmembrane region" description="Helical" evidence="5">
    <location>
        <begin position="243"/>
        <end position="264"/>
    </location>
</feature>
<comment type="caution">
    <text evidence="6">The sequence shown here is derived from an EMBL/GenBank/DDBJ whole genome shotgun (WGS) entry which is preliminary data.</text>
</comment>
<comment type="subcellular location">
    <subcellularLocation>
        <location evidence="1">Membrane</location>
        <topology evidence="1">Multi-pass membrane protein</topology>
    </subcellularLocation>
</comment>
<evidence type="ECO:0000313" key="6">
    <source>
        <dbReference type="EMBL" id="RHX83086.1"/>
    </source>
</evidence>
<evidence type="ECO:0000256" key="2">
    <source>
        <dbReference type="ARBA" id="ARBA00022692"/>
    </source>
</evidence>
<sequence length="298" mass="32784">MDIDTIHLNFNPYSLIALNVVLAFIMFGVALDLKLKDFYSVWKQPKAPIIGVIAQFILLPFSTWVLVQIIQPAPSIALGMILVAACPGGNISNFITHLSKGNTALSVSMTGISTALATVMTPLNIAFWGSLTPGTDKILKEIQLDTFSMVITVFLILGVPLALGLFFSHKLPQLTQKIKKSFKYASIIFFIVFIGLALTANFENFRKYIHLVFFAVFVQNSVAFAVGYFSSKIFRLTEYDSRAVAIEVGIQNSGLGLTLIFDFFGGLGGMALVAAWWGVWHIISGLTLAKFFNKRPIE</sequence>
<feature type="transmembrane region" description="Helical" evidence="5">
    <location>
        <begin position="208"/>
        <end position="231"/>
    </location>
</feature>
<feature type="transmembrane region" description="Helical" evidence="5">
    <location>
        <begin position="270"/>
        <end position="292"/>
    </location>
</feature>
<evidence type="ECO:0000256" key="4">
    <source>
        <dbReference type="ARBA" id="ARBA00023136"/>
    </source>
</evidence>
<evidence type="ECO:0000256" key="1">
    <source>
        <dbReference type="ARBA" id="ARBA00004141"/>
    </source>
</evidence>
<dbReference type="InterPro" id="IPR038770">
    <property type="entry name" value="Na+/solute_symporter_sf"/>
</dbReference>
<dbReference type="RefSeq" id="WP_118984113.1">
    <property type="nucleotide sequence ID" value="NZ_QHCS01000012.1"/>
</dbReference>
<proteinExistence type="predicted"/>
<protein>
    <submittedName>
        <fullName evidence="6">Symporter</fullName>
    </submittedName>
</protein>
<dbReference type="PANTHER" id="PTHR10361:SF28">
    <property type="entry name" value="P3 PROTEIN-RELATED"/>
    <property type="match status" value="1"/>
</dbReference>
<feature type="transmembrane region" description="Helical" evidence="5">
    <location>
        <begin position="147"/>
        <end position="169"/>
    </location>
</feature>
<dbReference type="AlphaFoldDB" id="A0A8B3CIQ9"/>
<evidence type="ECO:0000256" key="5">
    <source>
        <dbReference type="SAM" id="Phobius"/>
    </source>
</evidence>
<dbReference type="GO" id="GO:0016020">
    <property type="term" value="C:membrane"/>
    <property type="evidence" value="ECO:0007669"/>
    <property type="project" value="UniProtKB-SubCell"/>
</dbReference>
<dbReference type="InterPro" id="IPR004710">
    <property type="entry name" value="Bilac:Na_transpt"/>
</dbReference>
<feature type="transmembrane region" description="Helical" evidence="5">
    <location>
        <begin position="107"/>
        <end position="127"/>
    </location>
</feature>
<feature type="transmembrane region" description="Helical" evidence="5">
    <location>
        <begin position="47"/>
        <end position="70"/>
    </location>
</feature>
<dbReference type="Pfam" id="PF01758">
    <property type="entry name" value="SBF"/>
    <property type="match status" value="1"/>
</dbReference>
<dbReference type="Gene3D" id="1.20.1530.20">
    <property type="match status" value="1"/>
</dbReference>
<accession>A0A8B3CIQ9</accession>
<feature type="transmembrane region" description="Helical" evidence="5">
    <location>
        <begin position="181"/>
        <end position="202"/>
    </location>
</feature>
<feature type="transmembrane region" description="Helical" evidence="5">
    <location>
        <begin position="76"/>
        <end position="95"/>
    </location>
</feature>
<feature type="transmembrane region" description="Helical" evidence="5">
    <location>
        <begin position="12"/>
        <end position="35"/>
    </location>
</feature>
<evidence type="ECO:0000313" key="7">
    <source>
        <dbReference type="Proteomes" id="UP000266669"/>
    </source>
</evidence>
<dbReference type="EMBL" id="QHCS01000012">
    <property type="protein sequence ID" value="RHX83086.1"/>
    <property type="molecule type" value="Genomic_DNA"/>
</dbReference>
<dbReference type="InterPro" id="IPR002657">
    <property type="entry name" value="BilAc:Na_symport/Acr3"/>
</dbReference>
<organism evidence="6 7">
    <name type="scientific">Leptospira stimsonii</name>
    <dbReference type="NCBI Taxonomy" id="2202203"/>
    <lineage>
        <taxon>Bacteria</taxon>
        <taxon>Pseudomonadati</taxon>
        <taxon>Spirochaetota</taxon>
        <taxon>Spirochaetia</taxon>
        <taxon>Leptospirales</taxon>
        <taxon>Leptospiraceae</taxon>
        <taxon>Leptospira</taxon>
    </lineage>
</organism>
<keyword evidence="4 5" id="KW-0472">Membrane</keyword>
<keyword evidence="3 5" id="KW-1133">Transmembrane helix</keyword>
<evidence type="ECO:0000256" key="3">
    <source>
        <dbReference type="ARBA" id="ARBA00022989"/>
    </source>
</evidence>